<organism evidence="1 2">
    <name type="scientific">Lindgomyces ingoldianus</name>
    <dbReference type="NCBI Taxonomy" id="673940"/>
    <lineage>
        <taxon>Eukaryota</taxon>
        <taxon>Fungi</taxon>
        <taxon>Dikarya</taxon>
        <taxon>Ascomycota</taxon>
        <taxon>Pezizomycotina</taxon>
        <taxon>Dothideomycetes</taxon>
        <taxon>Pleosporomycetidae</taxon>
        <taxon>Pleosporales</taxon>
        <taxon>Lindgomycetaceae</taxon>
        <taxon>Lindgomyces</taxon>
    </lineage>
</organism>
<sequence length="116" mass="13391">MGQTTPKRVILRCREQFFKDQKIMVDAFFESQNLPNLEGHGVHICSEPSSTRLYLVLDLHCEEVPNVDLSELELQVFKVSRNTTFTFEDLGEGARKRAYQRSLKLDWGANQSNQTN</sequence>
<dbReference type="Proteomes" id="UP000799755">
    <property type="component" value="Unassembled WGS sequence"/>
</dbReference>
<evidence type="ECO:0000313" key="2">
    <source>
        <dbReference type="Proteomes" id="UP000799755"/>
    </source>
</evidence>
<proteinExistence type="predicted"/>
<evidence type="ECO:0000313" key="1">
    <source>
        <dbReference type="EMBL" id="KAF2468780.1"/>
    </source>
</evidence>
<reference evidence="1" key="1">
    <citation type="journal article" date="2020" name="Stud. Mycol.">
        <title>101 Dothideomycetes genomes: a test case for predicting lifestyles and emergence of pathogens.</title>
        <authorList>
            <person name="Haridas S."/>
            <person name="Albert R."/>
            <person name="Binder M."/>
            <person name="Bloem J."/>
            <person name="Labutti K."/>
            <person name="Salamov A."/>
            <person name="Andreopoulos B."/>
            <person name="Baker S."/>
            <person name="Barry K."/>
            <person name="Bills G."/>
            <person name="Bluhm B."/>
            <person name="Cannon C."/>
            <person name="Castanera R."/>
            <person name="Culley D."/>
            <person name="Daum C."/>
            <person name="Ezra D."/>
            <person name="Gonzalez J."/>
            <person name="Henrissat B."/>
            <person name="Kuo A."/>
            <person name="Liang C."/>
            <person name="Lipzen A."/>
            <person name="Lutzoni F."/>
            <person name="Magnuson J."/>
            <person name="Mondo S."/>
            <person name="Nolan M."/>
            <person name="Ohm R."/>
            <person name="Pangilinan J."/>
            <person name="Park H.-J."/>
            <person name="Ramirez L."/>
            <person name="Alfaro M."/>
            <person name="Sun H."/>
            <person name="Tritt A."/>
            <person name="Yoshinaga Y."/>
            <person name="Zwiers L.-H."/>
            <person name="Turgeon B."/>
            <person name="Goodwin S."/>
            <person name="Spatafora J."/>
            <person name="Crous P."/>
            <person name="Grigoriev I."/>
        </authorList>
    </citation>
    <scope>NUCLEOTIDE SEQUENCE</scope>
    <source>
        <strain evidence="1">ATCC 200398</strain>
    </source>
</reference>
<accession>A0ACB6QPH6</accession>
<dbReference type="EMBL" id="MU003514">
    <property type="protein sequence ID" value="KAF2468780.1"/>
    <property type="molecule type" value="Genomic_DNA"/>
</dbReference>
<protein>
    <submittedName>
        <fullName evidence="1">Uncharacterized protein</fullName>
    </submittedName>
</protein>
<name>A0ACB6QPH6_9PLEO</name>
<gene>
    <name evidence="1" type="ORF">BDR25DRAFT_264676</name>
</gene>
<keyword evidence="2" id="KW-1185">Reference proteome</keyword>
<comment type="caution">
    <text evidence="1">The sequence shown here is derived from an EMBL/GenBank/DDBJ whole genome shotgun (WGS) entry which is preliminary data.</text>
</comment>